<protein>
    <recommendedName>
        <fullName evidence="3">Casein kinase II beta 2 subunit</fullName>
    </recommendedName>
</protein>
<dbReference type="GO" id="GO:0043248">
    <property type="term" value="P:proteasome assembly"/>
    <property type="evidence" value="ECO:0007669"/>
    <property type="project" value="TreeGrafter"/>
</dbReference>
<keyword evidence="2" id="KW-1185">Reference proteome</keyword>
<reference evidence="1" key="1">
    <citation type="submission" date="2022-10" db="EMBL/GenBank/DDBJ databases">
        <title>Determination and structural analysis of whole genome sequence of Sarocladium strictum F4-1.</title>
        <authorList>
            <person name="Hu L."/>
            <person name="Jiang Y."/>
        </authorList>
    </citation>
    <scope>NUCLEOTIDE SEQUENCE</scope>
    <source>
        <strain evidence="1">F4-1</strain>
    </source>
</reference>
<proteinExistence type="predicted"/>
<evidence type="ECO:0000313" key="2">
    <source>
        <dbReference type="Proteomes" id="UP001175261"/>
    </source>
</evidence>
<dbReference type="Proteomes" id="UP001175261">
    <property type="component" value="Unassembled WGS sequence"/>
</dbReference>
<comment type="caution">
    <text evidence="1">The sequence shown here is derived from an EMBL/GenBank/DDBJ whole genome shotgun (WGS) entry which is preliminary data.</text>
</comment>
<organism evidence="1 2">
    <name type="scientific">Sarocladium strictum</name>
    <name type="common">Black bundle disease fungus</name>
    <name type="synonym">Acremonium strictum</name>
    <dbReference type="NCBI Taxonomy" id="5046"/>
    <lineage>
        <taxon>Eukaryota</taxon>
        <taxon>Fungi</taxon>
        <taxon>Dikarya</taxon>
        <taxon>Ascomycota</taxon>
        <taxon>Pezizomycotina</taxon>
        <taxon>Sordariomycetes</taxon>
        <taxon>Hypocreomycetidae</taxon>
        <taxon>Hypocreales</taxon>
        <taxon>Sarocladiaceae</taxon>
        <taxon>Sarocladium</taxon>
    </lineage>
</organism>
<dbReference type="PANTHER" id="PTHR42342">
    <property type="entry name" value="STATIONARY PHASE PROTEIN 5"/>
    <property type="match status" value="1"/>
</dbReference>
<dbReference type="PANTHER" id="PTHR42342:SF1">
    <property type="entry name" value="STATIONARY PHASE PROTEIN 5"/>
    <property type="match status" value="1"/>
</dbReference>
<dbReference type="InterPro" id="IPR038816">
    <property type="entry name" value="Stationary_phase_5"/>
</dbReference>
<evidence type="ECO:0000313" key="1">
    <source>
        <dbReference type="EMBL" id="KAK0389568.1"/>
    </source>
</evidence>
<gene>
    <name evidence="1" type="ORF">NLU13_3143</name>
</gene>
<dbReference type="GO" id="GO:0070628">
    <property type="term" value="F:proteasome binding"/>
    <property type="evidence" value="ECO:0007669"/>
    <property type="project" value="InterPro"/>
</dbReference>
<evidence type="ECO:0008006" key="3">
    <source>
        <dbReference type="Google" id="ProtNLM"/>
    </source>
</evidence>
<dbReference type="EMBL" id="JAPDFR010000002">
    <property type="protein sequence ID" value="KAK0389568.1"/>
    <property type="molecule type" value="Genomic_DNA"/>
</dbReference>
<sequence length="437" mass="46716">MASVGAIWGPATLRFLRVAATKASKAVRSQLAGATRPLQGEVQHVRSGFTGRQPIHPVALLRQQKRGARWFSSVSAQNINAAVRRFISSETGSAPRFDRSKLPSSNTSRRVAQFSGRAPFASTLRPNLTGGALPRTAGGYSLGGGARYFSHSPTAPAQVVQNVSQAVRAFFLSGQKLRYDGLGPRGEKQYRAVSPLEDDAMHKLNAFGSSTPGAYIDFQLSPTVTALSPLAAAISSASQTSGFKAEAAAASLNTEGLLDVLSADFGRALKDLTAVFADLRRLAVLGDLPITLDKKDTLRIRFPGMDACTIERLCDDIGIQRGIVGEDADFEVSTGVPMALQFPFAPGSSATITSPGGSARSLDSHEFDVESSLEDDLFIREAFVDDAEVNPWLSEPEGYESLSPLPSSIDRCSEDFEGLEGIYRFLEECDHAQGRLG</sequence>
<accession>A0AA39LA10</accession>
<dbReference type="AlphaFoldDB" id="A0AA39LA10"/>
<name>A0AA39LA10_SARSR</name>